<name>A0ABY6Z2R3_9BACL</name>
<proteinExistence type="predicted"/>
<dbReference type="InterPro" id="IPR012675">
    <property type="entry name" value="Beta-grasp_dom_sf"/>
</dbReference>
<dbReference type="InterPro" id="IPR016155">
    <property type="entry name" value="Mopterin_synth/thiamin_S_b"/>
</dbReference>
<gene>
    <name evidence="1" type="primary">thiS</name>
    <name evidence="1" type="ORF">NZD86_22875</name>
</gene>
<dbReference type="Gene3D" id="3.10.20.30">
    <property type="match status" value="1"/>
</dbReference>
<dbReference type="Proteomes" id="UP001164803">
    <property type="component" value="Chromosome"/>
</dbReference>
<protein>
    <submittedName>
        <fullName evidence="1">Sulfur carrier protein ThiS</fullName>
    </submittedName>
</protein>
<dbReference type="EMBL" id="CP104064">
    <property type="protein sequence ID" value="WAH36967.1"/>
    <property type="molecule type" value="Genomic_DNA"/>
</dbReference>
<evidence type="ECO:0000313" key="1">
    <source>
        <dbReference type="EMBL" id="WAH36967.1"/>
    </source>
</evidence>
<sequence length="66" mass="7371">MNITVNGKLLDVQHGITVQHLLHELELGDERIAVEYNKRILETQEYPSVLIEEGATVEVVRFVGGG</sequence>
<keyword evidence="2" id="KW-1185">Reference proteome</keyword>
<dbReference type="PANTHER" id="PTHR34472:SF1">
    <property type="entry name" value="SULFUR CARRIER PROTEIN THIS"/>
    <property type="match status" value="1"/>
</dbReference>
<dbReference type="SUPFAM" id="SSF54285">
    <property type="entry name" value="MoaD/ThiS"/>
    <property type="match status" value="1"/>
</dbReference>
<reference evidence="1" key="1">
    <citation type="submission" date="2022-08" db="EMBL/GenBank/DDBJ databases">
        <title>Alicyclobacillus dauci DSM2870, complete genome.</title>
        <authorList>
            <person name="Wang Q."/>
            <person name="Cai R."/>
            <person name="Wang Z."/>
        </authorList>
    </citation>
    <scope>NUCLEOTIDE SEQUENCE</scope>
    <source>
        <strain evidence="1">DSM 28700</strain>
    </source>
</reference>
<dbReference type="PANTHER" id="PTHR34472">
    <property type="entry name" value="SULFUR CARRIER PROTEIN THIS"/>
    <property type="match status" value="1"/>
</dbReference>
<dbReference type="CDD" id="cd00565">
    <property type="entry name" value="Ubl_ThiS"/>
    <property type="match status" value="1"/>
</dbReference>
<dbReference type="RefSeq" id="WP_268044376.1">
    <property type="nucleotide sequence ID" value="NZ_CP104064.1"/>
</dbReference>
<dbReference type="InterPro" id="IPR003749">
    <property type="entry name" value="ThiS/MoaD-like"/>
</dbReference>
<accession>A0ABY6Z2R3</accession>
<organism evidence="1 2">
    <name type="scientific">Alicyclobacillus dauci</name>
    <dbReference type="NCBI Taxonomy" id="1475485"/>
    <lineage>
        <taxon>Bacteria</taxon>
        <taxon>Bacillati</taxon>
        <taxon>Bacillota</taxon>
        <taxon>Bacilli</taxon>
        <taxon>Bacillales</taxon>
        <taxon>Alicyclobacillaceae</taxon>
        <taxon>Alicyclobacillus</taxon>
    </lineage>
</organism>
<dbReference type="InterPro" id="IPR010035">
    <property type="entry name" value="Thi_S"/>
</dbReference>
<dbReference type="Pfam" id="PF02597">
    <property type="entry name" value="ThiS"/>
    <property type="match status" value="1"/>
</dbReference>
<dbReference type="NCBIfam" id="TIGR01683">
    <property type="entry name" value="thiS"/>
    <property type="match status" value="1"/>
</dbReference>
<evidence type="ECO:0000313" key="2">
    <source>
        <dbReference type="Proteomes" id="UP001164803"/>
    </source>
</evidence>